<keyword evidence="13" id="KW-0472">Membrane</keyword>
<evidence type="ECO:0000256" key="10">
    <source>
        <dbReference type="ARBA" id="ARBA00022989"/>
    </source>
</evidence>
<evidence type="ECO:0000256" key="8">
    <source>
        <dbReference type="ARBA" id="ARBA00022692"/>
    </source>
</evidence>
<evidence type="ECO:0000256" key="11">
    <source>
        <dbReference type="ARBA" id="ARBA00023098"/>
    </source>
</evidence>
<dbReference type="PANTHER" id="PTHR22589:SF31">
    <property type="entry name" value="CARNITINE O-PALMITOYLTRANSFERASE"/>
    <property type="match status" value="1"/>
</dbReference>
<evidence type="ECO:0000313" key="19">
    <source>
        <dbReference type="EMBL" id="THD24308.1"/>
    </source>
</evidence>
<keyword evidence="20" id="KW-1185">Reference proteome</keyword>
<evidence type="ECO:0000256" key="4">
    <source>
        <dbReference type="ARBA" id="ARBA00005232"/>
    </source>
</evidence>
<protein>
    <recommendedName>
        <fullName evidence="5">carnitine O-palmitoyltransferase</fullName>
        <ecNumber evidence="5">2.3.1.21</ecNumber>
    </recommendedName>
</protein>
<comment type="similarity">
    <text evidence="4">Belongs to the carnitine/choline acetyltransferase family.</text>
</comment>
<dbReference type="GO" id="GO:0031966">
    <property type="term" value="C:mitochondrial membrane"/>
    <property type="evidence" value="ECO:0007669"/>
    <property type="project" value="UniProtKB-SubCell"/>
</dbReference>
<keyword evidence="9" id="KW-0276">Fatty acid metabolism</keyword>
<dbReference type="Proteomes" id="UP000230066">
    <property type="component" value="Unassembled WGS sequence"/>
</dbReference>
<name>A0A4E0RT06_FASHE</name>
<comment type="pathway">
    <text evidence="3">Lipid metabolism; fatty acid beta-oxidation.</text>
</comment>
<comment type="caution">
    <text evidence="19">The sequence shown here is derived from an EMBL/GenBank/DDBJ whole genome shotgun (WGS) entry which is preliminary data.</text>
</comment>
<dbReference type="InterPro" id="IPR039551">
    <property type="entry name" value="Cho/carn_acyl_trans"/>
</dbReference>
<proteinExistence type="inferred from homology"/>
<dbReference type="Gene3D" id="6.10.250.1760">
    <property type="match status" value="1"/>
</dbReference>
<dbReference type="EC" id="2.3.1.21" evidence="5"/>
<keyword evidence="8" id="KW-0812">Transmembrane</keyword>
<keyword evidence="6" id="KW-0813">Transport</keyword>
<evidence type="ECO:0000256" key="9">
    <source>
        <dbReference type="ARBA" id="ARBA00022832"/>
    </source>
</evidence>
<evidence type="ECO:0000259" key="17">
    <source>
        <dbReference type="Pfam" id="PF00755"/>
    </source>
</evidence>
<evidence type="ECO:0000256" key="12">
    <source>
        <dbReference type="ARBA" id="ARBA00023128"/>
    </source>
</evidence>
<evidence type="ECO:0000256" key="2">
    <source>
        <dbReference type="ARBA" id="ARBA00004325"/>
    </source>
</evidence>
<keyword evidence="11" id="KW-0443">Lipid metabolism</keyword>
<dbReference type="EMBL" id="JXXN02001670">
    <property type="protein sequence ID" value="THD24308.1"/>
    <property type="molecule type" value="Genomic_DNA"/>
</dbReference>
<dbReference type="SUPFAM" id="SSF52777">
    <property type="entry name" value="CoA-dependent acyltransferases"/>
    <property type="match status" value="2"/>
</dbReference>
<dbReference type="InterPro" id="IPR023213">
    <property type="entry name" value="CAT-like_dom_sf"/>
</dbReference>
<dbReference type="FunFam" id="3.30.559.10:FF:000002">
    <property type="entry name" value="carnitine O-palmitoyltransferase 1, liver isoform"/>
    <property type="match status" value="1"/>
</dbReference>
<dbReference type="GO" id="GO:0015909">
    <property type="term" value="P:long-chain fatty acid transport"/>
    <property type="evidence" value="ECO:0007669"/>
    <property type="project" value="UniProtKB-ARBA"/>
</dbReference>
<keyword evidence="14" id="KW-0012">Acyltransferase</keyword>
<accession>A0A4E0RT06</accession>
<dbReference type="Pfam" id="PF16484">
    <property type="entry name" value="CPT_N"/>
    <property type="match status" value="1"/>
</dbReference>
<evidence type="ECO:0000256" key="3">
    <source>
        <dbReference type="ARBA" id="ARBA00005005"/>
    </source>
</evidence>
<evidence type="ECO:0000256" key="14">
    <source>
        <dbReference type="ARBA" id="ARBA00023315"/>
    </source>
</evidence>
<feature type="domain" description="Choline/carnitine acyltransferase" evidence="17">
    <location>
        <begin position="173"/>
        <end position="762"/>
    </location>
</feature>
<dbReference type="InterPro" id="IPR000542">
    <property type="entry name" value="Carn_acyl_trans"/>
</dbReference>
<evidence type="ECO:0000256" key="15">
    <source>
        <dbReference type="ARBA" id="ARBA00048480"/>
    </source>
</evidence>
<dbReference type="UniPathway" id="UPA00659"/>
<dbReference type="FunFam" id="3.30.559.70:FF:000001">
    <property type="entry name" value="Carnitine O-palmitoyltransferase 1, liver isoform"/>
    <property type="match status" value="1"/>
</dbReference>
<feature type="domain" description="Carnitine O-palmitoyltransferase N-terminal" evidence="18">
    <location>
        <begin position="1"/>
        <end position="47"/>
    </location>
</feature>
<dbReference type="GO" id="GO:0006635">
    <property type="term" value="P:fatty acid beta-oxidation"/>
    <property type="evidence" value="ECO:0007669"/>
    <property type="project" value="UniProtKB-UniPathway"/>
</dbReference>
<evidence type="ECO:0000256" key="13">
    <source>
        <dbReference type="ARBA" id="ARBA00023136"/>
    </source>
</evidence>
<dbReference type="GO" id="GO:0009437">
    <property type="term" value="P:carnitine metabolic process"/>
    <property type="evidence" value="ECO:0007669"/>
    <property type="project" value="TreeGrafter"/>
</dbReference>
<sequence>MAEAHAAVAFSFSVSSEGFSVNINKQALGALQKSGTRALKKRIARFKNSIYNQVYPFHPSSWFYFASGVFATTYLSYDYKKSPISYIEEFLIRYVGLARYHHVPACLIFSLMLWFGGSVVNQMCLRVLLSYTGWMYSPRGVKSYKIALWGKIVQLFKSRHQRLYGYQYSLPALPLPRLKDTINKCLLSVKHLKTPEEYDALVRDADSFLRGPGPKLQIFLWLKTWITSNYVSDWWEEYVYLAGRDPIMSNSNFYGLEWMRTREIRPTQAASAAMITFLLCQVRRKLIREEIPPIQIYNVIPLCSWQYERVFNTTRIPCVDKDKIVHLADSTHIVVYHRGCYYRCPLVVDGQQLTAADMEYQFNCILNAHDATPCAGEENLAALTAGPRDSWAIARSTYFATGKNRASLDLIEKAAFFLALDDEPAHPMEPDSSDYLSHLGKMSLTGNCHNRWFDKSFMAIVHSDGTRGFNAEHSWADAPTISHVFELVTVAEWQGIEKQIPGMHFTKDGHCDGTLELKVTPRRLVWDLSPACIAVIDSSLATARNLADAIDLVVTRFCDYGRCFIKRAGYSPDAYVQMALQLAYYMDQQSFALVYESSMTRLFREGRTETVRSCTAESTEFVRSMLDDQRTAEERAALFKIATDQHQLLTRDAISGKGVDRHLFALYITSKFLRMDNSFLKKVLSEPWRLSTSQTPTNQTLQMTLPSTHPDSNRIGGGGFGPVDKDGYGVSYMFSMENALCFHVSSRYDCPKTSSKRFTENILQALHLIRDTLVSLSKKPLPDRLLND</sequence>
<dbReference type="GO" id="GO:0004095">
    <property type="term" value="F:carnitine O-palmitoyltransferase activity"/>
    <property type="evidence" value="ECO:0007669"/>
    <property type="project" value="UniProtKB-EC"/>
</dbReference>
<feature type="active site" description="Proton acceptor" evidence="16">
    <location>
        <position position="473"/>
    </location>
</feature>
<evidence type="ECO:0000256" key="5">
    <source>
        <dbReference type="ARBA" id="ARBA00013243"/>
    </source>
</evidence>
<evidence type="ECO:0000313" key="20">
    <source>
        <dbReference type="Proteomes" id="UP000230066"/>
    </source>
</evidence>
<keyword evidence="12" id="KW-0496">Mitochondrion</keyword>
<evidence type="ECO:0000259" key="18">
    <source>
        <dbReference type="Pfam" id="PF16484"/>
    </source>
</evidence>
<evidence type="ECO:0000256" key="1">
    <source>
        <dbReference type="ARBA" id="ARBA00004141"/>
    </source>
</evidence>
<keyword evidence="10" id="KW-1133">Transmembrane helix</keyword>
<dbReference type="InterPro" id="IPR042231">
    <property type="entry name" value="Cho/carn_acyl_trans_2"/>
</dbReference>
<dbReference type="Gene3D" id="3.30.559.70">
    <property type="entry name" value="Choline/Carnitine o-acyltransferase, domain 2"/>
    <property type="match status" value="1"/>
</dbReference>
<evidence type="ECO:0000256" key="6">
    <source>
        <dbReference type="ARBA" id="ARBA00022448"/>
    </source>
</evidence>
<dbReference type="InterPro" id="IPR032476">
    <property type="entry name" value="CPT_N"/>
</dbReference>
<dbReference type="PANTHER" id="PTHR22589">
    <property type="entry name" value="CARNITINE O-ACYLTRANSFERASE"/>
    <property type="match status" value="1"/>
</dbReference>
<keyword evidence="7" id="KW-0808">Transferase</keyword>
<evidence type="ECO:0000256" key="16">
    <source>
        <dbReference type="PIRSR" id="PIRSR600542-1"/>
    </source>
</evidence>
<gene>
    <name evidence="19" type="ORF">D915_004952</name>
</gene>
<dbReference type="Pfam" id="PF00755">
    <property type="entry name" value="Carn_acyltransf"/>
    <property type="match status" value="1"/>
</dbReference>
<dbReference type="Gene3D" id="3.30.559.10">
    <property type="entry name" value="Chloramphenicol acetyltransferase-like domain"/>
    <property type="match status" value="1"/>
</dbReference>
<reference evidence="19" key="1">
    <citation type="submission" date="2019-03" db="EMBL/GenBank/DDBJ databases">
        <title>Improved annotation for the trematode Fasciola hepatica.</title>
        <authorList>
            <person name="Choi Y.-J."/>
            <person name="Martin J."/>
            <person name="Mitreva M."/>
        </authorList>
    </citation>
    <scope>NUCLEOTIDE SEQUENCE [LARGE SCALE GENOMIC DNA]</scope>
</reference>
<comment type="subcellular location">
    <subcellularLocation>
        <location evidence="1">Membrane</location>
        <topology evidence="1">Multi-pass membrane protein</topology>
    </subcellularLocation>
    <subcellularLocation>
        <location evidence="2">Mitochondrion membrane</location>
    </subcellularLocation>
</comment>
<organism evidence="19 20">
    <name type="scientific">Fasciola hepatica</name>
    <name type="common">Liver fluke</name>
    <dbReference type="NCBI Taxonomy" id="6192"/>
    <lineage>
        <taxon>Eukaryota</taxon>
        <taxon>Metazoa</taxon>
        <taxon>Spiralia</taxon>
        <taxon>Lophotrochozoa</taxon>
        <taxon>Platyhelminthes</taxon>
        <taxon>Trematoda</taxon>
        <taxon>Digenea</taxon>
        <taxon>Plagiorchiida</taxon>
        <taxon>Echinostomata</taxon>
        <taxon>Echinostomatoidea</taxon>
        <taxon>Fasciolidae</taxon>
        <taxon>Fasciola</taxon>
    </lineage>
</organism>
<dbReference type="AlphaFoldDB" id="A0A4E0RT06"/>
<evidence type="ECO:0000256" key="7">
    <source>
        <dbReference type="ARBA" id="ARBA00022679"/>
    </source>
</evidence>
<comment type="catalytic activity">
    <reaction evidence="15">
        <text>(R)-carnitine + hexadecanoyl-CoA = O-hexadecanoyl-(R)-carnitine + CoA</text>
        <dbReference type="Rhea" id="RHEA:12661"/>
        <dbReference type="ChEBI" id="CHEBI:16347"/>
        <dbReference type="ChEBI" id="CHEBI:17490"/>
        <dbReference type="ChEBI" id="CHEBI:57287"/>
        <dbReference type="ChEBI" id="CHEBI:57379"/>
        <dbReference type="EC" id="2.3.1.21"/>
    </reaction>
    <physiologicalReaction direction="left-to-right" evidence="15">
        <dbReference type="Rhea" id="RHEA:12662"/>
    </physiologicalReaction>
</comment>